<dbReference type="PROSITE" id="PS50110">
    <property type="entry name" value="RESPONSE_REGULATORY"/>
    <property type="match status" value="1"/>
</dbReference>
<accession>A0A6J7FDV6</accession>
<evidence type="ECO:0000259" key="1">
    <source>
        <dbReference type="PROSITE" id="PS50110"/>
    </source>
</evidence>
<name>A0A6J7FDV6_9ZZZZ</name>
<sequence>MRIAVVVPDPEFGSQTVKIVQDAGHDPELTTDIDGLVGLLAAEDFAAIVADLSVDGVEWAEALADVRPDGVPVLACFPPIEPDVRAVALEVGLDQVVPRSRLAREGGTLLNDLLDDK</sequence>
<reference evidence="2" key="1">
    <citation type="submission" date="2020-05" db="EMBL/GenBank/DDBJ databases">
        <authorList>
            <person name="Chiriac C."/>
            <person name="Salcher M."/>
            <person name="Ghai R."/>
            <person name="Kavagutti S V."/>
        </authorList>
    </citation>
    <scope>NUCLEOTIDE SEQUENCE</scope>
</reference>
<dbReference type="GO" id="GO:0000160">
    <property type="term" value="P:phosphorelay signal transduction system"/>
    <property type="evidence" value="ECO:0007669"/>
    <property type="project" value="InterPro"/>
</dbReference>
<protein>
    <submittedName>
        <fullName evidence="2">Unannotated protein</fullName>
    </submittedName>
</protein>
<dbReference type="EMBL" id="CAFBMK010000002">
    <property type="protein sequence ID" value="CAB4892008.1"/>
    <property type="molecule type" value="Genomic_DNA"/>
</dbReference>
<dbReference type="SUPFAM" id="SSF52172">
    <property type="entry name" value="CheY-like"/>
    <property type="match status" value="1"/>
</dbReference>
<dbReference type="InterPro" id="IPR011006">
    <property type="entry name" value="CheY-like_superfamily"/>
</dbReference>
<organism evidence="2">
    <name type="scientific">freshwater metagenome</name>
    <dbReference type="NCBI Taxonomy" id="449393"/>
    <lineage>
        <taxon>unclassified sequences</taxon>
        <taxon>metagenomes</taxon>
        <taxon>ecological metagenomes</taxon>
    </lineage>
</organism>
<feature type="domain" description="Response regulatory" evidence="1">
    <location>
        <begin position="2"/>
        <end position="114"/>
    </location>
</feature>
<evidence type="ECO:0000313" key="2">
    <source>
        <dbReference type="EMBL" id="CAB4892008.1"/>
    </source>
</evidence>
<dbReference type="AlphaFoldDB" id="A0A6J7FDV6"/>
<dbReference type="InterPro" id="IPR001789">
    <property type="entry name" value="Sig_transdc_resp-reg_receiver"/>
</dbReference>
<proteinExistence type="predicted"/>
<gene>
    <name evidence="2" type="ORF">UFOPK3564_00062</name>
</gene>